<sequence>MMWSKLRKKIKEFITPELKNRIDIHCTSYRNAHDEADEVWITLDGKKIFGGGFYHRLAAPFPSKSDKEVANSYEFYKESFKLQLKSNKAEELLKLGIHDTYYITSNLWNYIHTPYDEAFASNNPIYKAFSLIDRRLGKRRFDKIQLDENEHPLVILFYNVRKPYFQKS</sequence>
<name>A0A0M0L9J3_9BACI</name>
<keyword evidence="2" id="KW-1185">Reference proteome</keyword>
<dbReference type="InterPro" id="IPR057955">
    <property type="entry name" value="SF0329-like"/>
</dbReference>
<dbReference type="AlphaFoldDB" id="A0A0M0L9J3"/>
<dbReference type="Pfam" id="PF25753">
    <property type="entry name" value="SF0329"/>
    <property type="match status" value="1"/>
</dbReference>
<dbReference type="PATRIC" id="fig|284581.3.peg.4505"/>
<gene>
    <name evidence="1" type="ORF">AMD01_05595</name>
</gene>
<comment type="caution">
    <text evidence="1">The sequence shown here is derived from an EMBL/GenBank/DDBJ whole genome shotgun (WGS) entry which is preliminary data.</text>
</comment>
<evidence type="ECO:0000313" key="1">
    <source>
        <dbReference type="EMBL" id="KOO47517.1"/>
    </source>
</evidence>
<reference evidence="2" key="1">
    <citation type="submission" date="2015-08" db="EMBL/GenBank/DDBJ databases">
        <title>Fjat-14210 dsm16467.</title>
        <authorList>
            <person name="Liu B."/>
            <person name="Wang J."/>
            <person name="Zhu Y."/>
            <person name="Liu G."/>
            <person name="Chen Q."/>
            <person name="Chen Z."/>
            <person name="Lan J."/>
            <person name="Che J."/>
            <person name="Ge C."/>
            <person name="Shi H."/>
            <person name="Pan Z."/>
            <person name="Liu X."/>
        </authorList>
    </citation>
    <scope>NUCLEOTIDE SEQUENCE [LARGE SCALE GENOMIC DNA]</scope>
    <source>
        <strain evidence="2">DSM 16467</strain>
    </source>
</reference>
<dbReference type="Proteomes" id="UP000037558">
    <property type="component" value="Unassembled WGS sequence"/>
</dbReference>
<dbReference type="STRING" id="284581.AMD01_05595"/>
<proteinExistence type="predicted"/>
<protein>
    <submittedName>
        <fullName evidence="1">Uncharacterized protein</fullName>
    </submittedName>
</protein>
<evidence type="ECO:0000313" key="2">
    <source>
        <dbReference type="Proteomes" id="UP000037558"/>
    </source>
</evidence>
<organism evidence="1 2">
    <name type="scientific">Priestia koreensis</name>
    <dbReference type="NCBI Taxonomy" id="284581"/>
    <lineage>
        <taxon>Bacteria</taxon>
        <taxon>Bacillati</taxon>
        <taxon>Bacillota</taxon>
        <taxon>Bacilli</taxon>
        <taxon>Bacillales</taxon>
        <taxon>Bacillaceae</taxon>
        <taxon>Priestia</taxon>
    </lineage>
</organism>
<accession>A0A0M0L9J3</accession>
<dbReference type="RefSeq" id="WP_053400423.1">
    <property type="nucleotide sequence ID" value="NZ_JAUKEN010000001.1"/>
</dbReference>
<dbReference type="EMBL" id="LILC01000007">
    <property type="protein sequence ID" value="KOO47517.1"/>
    <property type="molecule type" value="Genomic_DNA"/>
</dbReference>